<evidence type="ECO:0000313" key="2">
    <source>
        <dbReference type="Proteomes" id="UP000268014"/>
    </source>
</evidence>
<accession>A0A0N4WVI7</accession>
<reference evidence="1 2" key="2">
    <citation type="submission" date="2018-11" db="EMBL/GenBank/DDBJ databases">
        <authorList>
            <consortium name="Pathogen Informatics"/>
        </authorList>
    </citation>
    <scope>NUCLEOTIDE SEQUENCE [LARGE SCALE GENOMIC DNA]</scope>
    <source>
        <strain evidence="1 2">MHpl1</strain>
    </source>
</reference>
<keyword evidence="2" id="KW-1185">Reference proteome</keyword>
<sequence>MAVKQSLREYRKSKLLKAAKAIEHQALQMRSQRSENCDAWTIFLRFCCSLEVPLFTPFLRNTSTITSN</sequence>
<dbReference type="Proteomes" id="UP000268014">
    <property type="component" value="Unassembled WGS sequence"/>
</dbReference>
<name>A0A0N4WVI7_HAEPC</name>
<dbReference type="EMBL" id="UZAF01019091">
    <property type="protein sequence ID" value="VDO57564.1"/>
    <property type="molecule type" value="Genomic_DNA"/>
</dbReference>
<protein>
    <submittedName>
        <fullName evidence="3">5-formyltetrahydrofolate cyclo-ligase</fullName>
    </submittedName>
</protein>
<proteinExistence type="predicted"/>
<reference evidence="3" key="1">
    <citation type="submission" date="2017-02" db="UniProtKB">
        <authorList>
            <consortium name="WormBaseParasite"/>
        </authorList>
    </citation>
    <scope>IDENTIFICATION</scope>
</reference>
<gene>
    <name evidence="1" type="ORF">HPLM_LOCUS15706</name>
</gene>
<organism evidence="3">
    <name type="scientific">Haemonchus placei</name>
    <name type="common">Barber's pole worm</name>
    <dbReference type="NCBI Taxonomy" id="6290"/>
    <lineage>
        <taxon>Eukaryota</taxon>
        <taxon>Metazoa</taxon>
        <taxon>Ecdysozoa</taxon>
        <taxon>Nematoda</taxon>
        <taxon>Chromadorea</taxon>
        <taxon>Rhabditida</taxon>
        <taxon>Rhabditina</taxon>
        <taxon>Rhabditomorpha</taxon>
        <taxon>Strongyloidea</taxon>
        <taxon>Trichostrongylidae</taxon>
        <taxon>Haemonchus</taxon>
    </lineage>
</organism>
<dbReference type="WBParaSite" id="HPLM_0001571401-mRNA-1">
    <property type="protein sequence ID" value="HPLM_0001571401-mRNA-1"/>
    <property type="gene ID" value="HPLM_0001571401"/>
</dbReference>
<evidence type="ECO:0000313" key="1">
    <source>
        <dbReference type="EMBL" id="VDO57564.1"/>
    </source>
</evidence>
<evidence type="ECO:0000313" key="3">
    <source>
        <dbReference type="WBParaSite" id="HPLM_0001571401-mRNA-1"/>
    </source>
</evidence>
<dbReference type="AlphaFoldDB" id="A0A0N4WVI7"/>